<evidence type="ECO:0000256" key="10">
    <source>
        <dbReference type="SAM" id="SignalP"/>
    </source>
</evidence>
<evidence type="ECO:0000256" key="3">
    <source>
        <dbReference type="ARBA" id="ARBA00022723"/>
    </source>
</evidence>
<dbReference type="SUPFAM" id="SSF55486">
    <property type="entry name" value="Metalloproteases ('zincins'), catalytic domain"/>
    <property type="match status" value="1"/>
</dbReference>
<evidence type="ECO:0000256" key="4">
    <source>
        <dbReference type="ARBA" id="ARBA00022729"/>
    </source>
</evidence>
<keyword evidence="4 10" id="KW-0732">Signal</keyword>
<proteinExistence type="inferred from homology"/>
<evidence type="ECO:0000256" key="6">
    <source>
        <dbReference type="ARBA" id="ARBA00022833"/>
    </source>
</evidence>
<accession>A0ABR4HAY3</accession>
<evidence type="ECO:0000256" key="7">
    <source>
        <dbReference type="ARBA" id="ARBA00023049"/>
    </source>
</evidence>
<dbReference type="CDD" id="cd04275">
    <property type="entry name" value="ZnMc_pappalysin_like"/>
    <property type="match status" value="1"/>
</dbReference>
<sequence>MRVLSVLLGLSALAAARCGTGNPSDNVKAHHKAFQDKEDREAARSATRDVFEATIDTYVHVILTNSTHGNSSSLPDQISEQIDVLNENYQKTGFSFNLVNVSYTRNNRWQAITDGSTTEYEVKSTLRRGDYTALNLYYGTIGGGILGYATFPDDVSEQGFQVDGVVCDPQTLPGGEAPYDLGITAVHEVGHWLNLFHTFQPGNDDPEIPGCFGHGDYIHDTPAEGFAAFGCPKRRDTCKGTDESNNDFSVPGDDPIHNFMDYTDDICLTQFTAGQIRRMQSSWTEERAGYVPSGSRVSSRRARPGSGWGGSGV</sequence>
<feature type="domain" description="Peptidase M43 pregnancy-associated plasma-A" evidence="11">
    <location>
        <begin position="163"/>
        <end position="281"/>
    </location>
</feature>
<name>A0ABR4HAY3_9EURO</name>
<reference evidence="12 13" key="1">
    <citation type="submission" date="2024-07" db="EMBL/GenBank/DDBJ databases">
        <title>Section-level genome sequencing and comparative genomics of Aspergillus sections Usti and Cavernicolus.</title>
        <authorList>
            <consortium name="Lawrence Berkeley National Laboratory"/>
            <person name="Nybo J.L."/>
            <person name="Vesth T.C."/>
            <person name="Theobald S."/>
            <person name="Frisvad J.C."/>
            <person name="Larsen T.O."/>
            <person name="Kjaerboelling I."/>
            <person name="Rothschild-Mancinelli K."/>
            <person name="Lyhne E.K."/>
            <person name="Kogle M.E."/>
            <person name="Barry K."/>
            <person name="Clum A."/>
            <person name="Na H."/>
            <person name="Ledsgaard L."/>
            <person name="Lin J."/>
            <person name="Lipzen A."/>
            <person name="Kuo A."/>
            <person name="Riley R."/>
            <person name="Mondo S."/>
            <person name="LaButti K."/>
            <person name="Haridas S."/>
            <person name="Pangalinan J."/>
            <person name="Salamov A.A."/>
            <person name="Simmons B.A."/>
            <person name="Magnuson J.K."/>
            <person name="Chen J."/>
            <person name="Drula E."/>
            <person name="Henrissat B."/>
            <person name="Wiebenga A."/>
            <person name="Lubbers R.J."/>
            <person name="Gomes A.C."/>
            <person name="Makela M.R."/>
            <person name="Stajich J."/>
            <person name="Grigoriev I.V."/>
            <person name="Mortensen U.H."/>
            <person name="De vries R.P."/>
            <person name="Baker S.E."/>
            <person name="Andersen M.R."/>
        </authorList>
    </citation>
    <scope>NUCLEOTIDE SEQUENCE [LARGE SCALE GENOMIC DNA]</scope>
    <source>
        <strain evidence="12 13">CBS 600.67</strain>
    </source>
</reference>
<evidence type="ECO:0000313" key="13">
    <source>
        <dbReference type="Proteomes" id="UP001610335"/>
    </source>
</evidence>
<dbReference type="PANTHER" id="PTHR47466:SF1">
    <property type="entry name" value="METALLOPROTEASE MEP1 (AFU_ORTHOLOGUE AFUA_1G07730)-RELATED"/>
    <property type="match status" value="1"/>
</dbReference>
<gene>
    <name evidence="12" type="ORF">BDW59DRAFT_155253</name>
</gene>
<comment type="caution">
    <text evidence="12">The sequence shown here is derived from an EMBL/GenBank/DDBJ whole genome shotgun (WGS) entry which is preliminary data.</text>
</comment>
<keyword evidence="5" id="KW-0378">Hydrolase</keyword>
<keyword evidence="7" id="KW-0482">Metalloprotease</keyword>
<evidence type="ECO:0000256" key="8">
    <source>
        <dbReference type="ARBA" id="ARBA00023157"/>
    </source>
</evidence>
<dbReference type="Gene3D" id="3.40.390.10">
    <property type="entry name" value="Collagenase (Catalytic Domain)"/>
    <property type="match status" value="1"/>
</dbReference>
<protein>
    <recommendedName>
        <fullName evidence="11">Peptidase M43 pregnancy-associated plasma-A domain-containing protein</fullName>
    </recommendedName>
</protein>
<dbReference type="EMBL" id="JBFXLS010000176">
    <property type="protein sequence ID" value="KAL2812552.1"/>
    <property type="molecule type" value="Genomic_DNA"/>
</dbReference>
<comment type="similarity">
    <text evidence="1">Belongs to the peptidase M43B family.</text>
</comment>
<evidence type="ECO:0000259" key="11">
    <source>
        <dbReference type="Pfam" id="PF05572"/>
    </source>
</evidence>
<keyword evidence="6" id="KW-0862">Zinc</keyword>
<dbReference type="Proteomes" id="UP001610335">
    <property type="component" value="Unassembled WGS sequence"/>
</dbReference>
<feature type="region of interest" description="Disordered" evidence="9">
    <location>
        <begin position="286"/>
        <end position="313"/>
    </location>
</feature>
<keyword evidence="13" id="KW-1185">Reference proteome</keyword>
<keyword evidence="3" id="KW-0479">Metal-binding</keyword>
<organism evidence="12 13">
    <name type="scientific">Aspergillus cavernicola</name>
    <dbReference type="NCBI Taxonomy" id="176166"/>
    <lineage>
        <taxon>Eukaryota</taxon>
        <taxon>Fungi</taxon>
        <taxon>Dikarya</taxon>
        <taxon>Ascomycota</taxon>
        <taxon>Pezizomycotina</taxon>
        <taxon>Eurotiomycetes</taxon>
        <taxon>Eurotiomycetidae</taxon>
        <taxon>Eurotiales</taxon>
        <taxon>Aspergillaceae</taxon>
        <taxon>Aspergillus</taxon>
        <taxon>Aspergillus subgen. Nidulantes</taxon>
    </lineage>
</organism>
<evidence type="ECO:0000313" key="12">
    <source>
        <dbReference type="EMBL" id="KAL2812552.1"/>
    </source>
</evidence>
<evidence type="ECO:0000256" key="2">
    <source>
        <dbReference type="ARBA" id="ARBA00022670"/>
    </source>
</evidence>
<dbReference type="InterPro" id="IPR008754">
    <property type="entry name" value="Peptidase_M43"/>
</dbReference>
<evidence type="ECO:0000256" key="1">
    <source>
        <dbReference type="ARBA" id="ARBA00008721"/>
    </source>
</evidence>
<keyword evidence="8" id="KW-1015">Disulfide bond</keyword>
<feature type="signal peptide" evidence="10">
    <location>
        <begin position="1"/>
        <end position="16"/>
    </location>
</feature>
<dbReference type="Pfam" id="PF05572">
    <property type="entry name" value="Peptidase_M43"/>
    <property type="match status" value="1"/>
</dbReference>
<evidence type="ECO:0000256" key="5">
    <source>
        <dbReference type="ARBA" id="ARBA00022801"/>
    </source>
</evidence>
<dbReference type="InterPro" id="IPR024079">
    <property type="entry name" value="MetalloPept_cat_dom_sf"/>
</dbReference>
<dbReference type="PANTHER" id="PTHR47466">
    <property type="match status" value="1"/>
</dbReference>
<feature type="chain" id="PRO_5046263719" description="Peptidase M43 pregnancy-associated plasma-A domain-containing protein" evidence="10">
    <location>
        <begin position="17"/>
        <end position="313"/>
    </location>
</feature>
<evidence type="ECO:0000256" key="9">
    <source>
        <dbReference type="SAM" id="MobiDB-lite"/>
    </source>
</evidence>
<keyword evidence="2" id="KW-0645">Protease</keyword>